<keyword evidence="5" id="KW-0677">Repeat</keyword>
<evidence type="ECO:0000256" key="12">
    <source>
        <dbReference type="PROSITE-ProRule" id="PRU00042"/>
    </source>
</evidence>
<dbReference type="InterPro" id="IPR013087">
    <property type="entry name" value="Znf_C2H2_type"/>
</dbReference>
<keyword evidence="8" id="KW-0805">Transcription regulation</keyword>
<dbReference type="GO" id="GO:0000981">
    <property type="term" value="F:DNA-binding transcription factor activity, RNA polymerase II-specific"/>
    <property type="evidence" value="ECO:0007669"/>
    <property type="project" value="TreeGrafter"/>
</dbReference>
<evidence type="ECO:0000256" key="2">
    <source>
        <dbReference type="ARBA" id="ARBA00004123"/>
    </source>
</evidence>
<dbReference type="FunFam" id="3.30.160.60:FF:000060">
    <property type="entry name" value="zinc finger protein 436"/>
    <property type="match status" value="1"/>
</dbReference>
<feature type="domain" description="C2H2-type" evidence="14">
    <location>
        <begin position="257"/>
        <end position="284"/>
    </location>
</feature>
<evidence type="ECO:0000256" key="3">
    <source>
        <dbReference type="ARBA" id="ARBA00006991"/>
    </source>
</evidence>
<dbReference type="PROSITE" id="PS00028">
    <property type="entry name" value="ZINC_FINGER_C2H2_1"/>
    <property type="match status" value="3"/>
</dbReference>
<accession>A0AAV4XY37</accession>
<protein>
    <recommendedName>
        <fullName evidence="14">C2H2-type domain-containing protein</fullName>
    </recommendedName>
</protein>
<dbReference type="FunFam" id="3.30.160.60:FF:000303">
    <property type="entry name" value="Zinc finger protein 41"/>
    <property type="match status" value="1"/>
</dbReference>
<evidence type="ECO:0000256" key="4">
    <source>
        <dbReference type="ARBA" id="ARBA00022723"/>
    </source>
</evidence>
<evidence type="ECO:0000256" key="13">
    <source>
        <dbReference type="SAM" id="MobiDB-lite"/>
    </source>
</evidence>
<dbReference type="GO" id="GO:0000978">
    <property type="term" value="F:RNA polymerase II cis-regulatory region sequence-specific DNA binding"/>
    <property type="evidence" value="ECO:0007669"/>
    <property type="project" value="TreeGrafter"/>
</dbReference>
<dbReference type="Proteomes" id="UP001054945">
    <property type="component" value="Unassembled WGS sequence"/>
</dbReference>
<evidence type="ECO:0000256" key="1">
    <source>
        <dbReference type="ARBA" id="ARBA00003767"/>
    </source>
</evidence>
<dbReference type="Pfam" id="PF00096">
    <property type="entry name" value="zf-C2H2"/>
    <property type="match status" value="4"/>
</dbReference>
<sequence>MNYDAEGPPMSQINSSTQQSVLPGVHQQAYCEEMSAAEMVSHYGVTYQNPYNPETSDILDKERNSFENNNPNNINDAVSLPSTSQISMEYQESCVANIDAIKFKEDENKPKHKQLADFNYGIAPNFSNPSNAPQIRQLNFGIGANSNKIEPCAFERSDHPEFLNPSRTFARPYKCNFCAKSYVNSCHLSRHVRTHTEDKQYKCTECGKCFYINNELRVHFRTHSGERPYLCRECGKCFTTSDNLRRHFRTHTGERPYECDKCSKKSVSSSDLKRHMHKHAGEER</sequence>
<keyword evidence="6 12" id="KW-0863">Zinc-finger</keyword>
<dbReference type="GO" id="GO:0005634">
    <property type="term" value="C:nucleus"/>
    <property type="evidence" value="ECO:0007669"/>
    <property type="project" value="UniProtKB-SubCell"/>
</dbReference>
<evidence type="ECO:0000256" key="9">
    <source>
        <dbReference type="ARBA" id="ARBA00023125"/>
    </source>
</evidence>
<dbReference type="InterPro" id="IPR036236">
    <property type="entry name" value="Znf_C2H2_sf"/>
</dbReference>
<reference evidence="15 16" key="1">
    <citation type="submission" date="2021-06" db="EMBL/GenBank/DDBJ databases">
        <title>Caerostris extrusa draft genome.</title>
        <authorList>
            <person name="Kono N."/>
            <person name="Arakawa K."/>
        </authorList>
    </citation>
    <scope>NUCLEOTIDE SEQUENCE [LARGE SCALE GENOMIC DNA]</scope>
</reference>
<feature type="region of interest" description="Disordered" evidence="13">
    <location>
        <begin position="262"/>
        <end position="284"/>
    </location>
</feature>
<dbReference type="PANTHER" id="PTHR23235">
    <property type="entry name" value="KRUEPPEL-LIKE TRANSCRIPTION FACTOR"/>
    <property type="match status" value="1"/>
</dbReference>
<name>A0AAV4XY37_CAEEX</name>
<comment type="similarity">
    <text evidence="3">Belongs to the krueppel C2H2-type zinc-finger protein family.</text>
</comment>
<feature type="domain" description="C2H2-type" evidence="14">
    <location>
        <begin position="173"/>
        <end position="200"/>
    </location>
</feature>
<comment type="subcellular location">
    <subcellularLocation>
        <location evidence="2">Nucleus</location>
    </subcellularLocation>
</comment>
<keyword evidence="9" id="KW-0238">DNA-binding</keyword>
<feature type="compositionally biased region" description="Polar residues" evidence="13">
    <location>
        <begin position="11"/>
        <end position="20"/>
    </location>
</feature>
<keyword evidence="16" id="KW-1185">Reference proteome</keyword>
<feature type="domain" description="C2H2-type" evidence="14">
    <location>
        <begin position="229"/>
        <end position="256"/>
    </location>
</feature>
<evidence type="ECO:0000259" key="14">
    <source>
        <dbReference type="PROSITE" id="PS50157"/>
    </source>
</evidence>
<gene>
    <name evidence="15" type="ORF">CEXT_228481</name>
</gene>
<evidence type="ECO:0000256" key="8">
    <source>
        <dbReference type="ARBA" id="ARBA00023015"/>
    </source>
</evidence>
<evidence type="ECO:0000313" key="16">
    <source>
        <dbReference type="Proteomes" id="UP001054945"/>
    </source>
</evidence>
<dbReference type="SMART" id="SM00355">
    <property type="entry name" value="ZnF_C2H2"/>
    <property type="match status" value="4"/>
</dbReference>
<dbReference type="AlphaFoldDB" id="A0AAV4XY37"/>
<comment type="function">
    <text evidence="1">May be involved in transcriptional regulation.</text>
</comment>
<evidence type="ECO:0000256" key="7">
    <source>
        <dbReference type="ARBA" id="ARBA00022833"/>
    </source>
</evidence>
<keyword evidence="7" id="KW-0862">Zinc</keyword>
<keyword evidence="10" id="KW-0804">Transcription</keyword>
<dbReference type="Gene3D" id="3.30.160.60">
    <property type="entry name" value="Classic Zinc Finger"/>
    <property type="match status" value="4"/>
</dbReference>
<dbReference type="EMBL" id="BPLR01018356">
    <property type="protein sequence ID" value="GIY98909.1"/>
    <property type="molecule type" value="Genomic_DNA"/>
</dbReference>
<dbReference type="PROSITE" id="PS50157">
    <property type="entry name" value="ZINC_FINGER_C2H2_2"/>
    <property type="match status" value="4"/>
</dbReference>
<dbReference type="PANTHER" id="PTHR23235:SF120">
    <property type="entry name" value="KRUPPEL-LIKE FACTOR 15"/>
    <property type="match status" value="1"/>
</dbReference>
<keyword evidence="4" id="KW-0479">Metal-binding</keyword>
<evidence type="ECO:0000256" key="5">
    <source>
        <dbReference type="ARBA" id="ARBA00022737"/>
    </source>
</evidence>
<feature type="domain" description="C2H2-type" evidence="14">
    <location>
        <begin position="201"/>
        <end position="228"/>
    </location>
</feature>
<evidence type="ECO:0000313" key="15">
    <source>
        <dbReference type="EMBL" id="GIY98909.1"/>
    </source>
</evidence>
<dbReference type="FunFam" id="3.30.160.60:FF:001155">
    <property type="entry name" value="Zinc finger 30C"/>
    <property type="match status" value="1"/>
</dbReference>
<dbReference type="SUPFAM" id="SSF57667">
    <property type="entry name" value="beta-beta-alpha zinc fingers"/>
    <property type="match status" value="3"/>
</dbReference>
<evidence type="ECO:0000256" key="10">
    <source>
        <dbReference type="ARBA" id="ARBA00023163"/>
    </source>
</evidence>
<comment type="caution">
    <text evidence="15">The sequence shown here is derived from an EMBL/GenBank/DDBJ whole genome shotgun (WGS) entry which is preliminary data.</text>
</comment>
<dbReference type="FunFam" id="3.30.160.60:FF:000226">
    <property type="entry name" value="Zinc finger protein 236 variant"/>
    <property type="match status" value="1"/>
</dbReference>
<dbReference type="GO" id="GO:0008270">
    <property type="term" value="F:zinc ion binding"/>
    <property type="evidence" value="ECO:0007669"/>
    <property type="project" value="UniProtKB-KW"/>
</dbReference>
<feature type="region of interest" description="Disordered" evidence="13">
    <location>
        <begin position="1"/>
        <end position="20"/>
    </location>
</feature>
<keyword evidence="11" id="KW-0539">Nucleus</keyword>
<organism evidence="15 16">
    <name type="scientific">Caerostris extrusa</name>
    <name type="common">Bark spider</name>
    <name type="synonym">Caerostris bankana</name>
    <dbReference type="NCBI Taxonomy" id="172846"/>
    <lineage>
        <taxon>Eukaryota</taxon>
        <taxon>Metazoa</taxon>
        <taxon>Ecdysozoa</taxon>
        <taxon>Arthropoda</taxon>
        <taxon>Chelicerata</taxon>
        <taxon>Arachnida</taxon>
        <taxon>Araneae</taxon>
        <taxon>Araneomorphae</taxon>
        <taxon>Entelegynae</taxon>
        <taxon>Araneoidea</taxon>
        <taxon>Araneidae</taxon>
        <taxon>Caerostris</taxon>
    </lineage>
</organism>
<evidence type="ECO:0000256" key="11">
    <source>
        <dbReference type="ARBA" id="ARBA00023242"/>
    </source>
</evidence>
<evidence type="ECO:0000256" key="6">
    <source>
        <dbReference type="ARBA" id="ARBA00022771"/>
    </source>
</evidence>
<proteinExistence type="inferred from homology"/>